<evidence type="ECO:0000256" key="1">
    <source>
        <dbReference type="ARBA" id="ARBA00022676"/>
    </source>
</evidence>
<dbReference type="PANTHER" id="PTHR13778:SF47">
    <property type="entry name" value="LIPOPOLYSACCHARIDE 1,3-GALACTOSYLTRANSFERASE"/>
    <property type="match status" value="1"/>
</dbReference>
<dbReference type="AlphaFoldDB" id="A0AAW8EYL0"/>
<dbReference type="InterPro" id="IPR050748">
    <property type="entry name" value="Glycosyltrans_8_dom-fam"/>
</dbReference>
<keyword evidence="2" id="KW-0808">Transferase</keyword>
<dbReference type="GO" id="GO:0046872">
    <property type="term" value="F:metal ion binding"/>
    <property type="evidence" value="ECO:0007669"/>
    <property type="project" value="UniProtKB-KW"/>
</dbReference>
<evidence type="ECO:0000313" key="4">
    <source>
        <dbReference type="EMBL" id="MDQ0648520.1"/>
    </source>
</evidence>
<gene>
    <name evidence="4" type="ORF">QFZ53_002716</name>
</gene>
<dbReference type="Proteomes" id="UP001244427">
    <property type="component" value="Unassembled WGS sequence"/>
</dbReference>
<dbReference type="GO" id="GO:0016757">
    <property type="term" value="F:glycosyltransferase activity"/>
    <property type="evidence" value="ECO:0007669"/>
    <property type="project" value="UniProtKB-KW"/>
</dbReference>
<keyword evidence="3" id="KW-0479">Metal-binding</keyword>
<evidence type="ECO:0000313" key="5">
    <source>
        <dbReference type="Proteomes" id="UP001244427"/>
    </source>
</evidence>
<dbReference type="SUPFAM" id="SSF53448">
    <property type="entry name" value="Nucleotide-diphospho-sugar transferases"/>
    <property type="match status" value="1"/>
</dbReference>
<dbReference type="Pfam" id="PF01501">
    <property type="entry name" value="Glyco_transf_8"/>
    <property type="match status" value="1"/>
</dbReference>
<evidence type="ECO:0000256" key="3">
    <source>
        <dbReference type="ARBA" id="ARBA00022723"/>
    </source>
</evidence>
<dbReference type="PANTHER" id="PTHR13778">
    <property type="entry name" value="GLYCOSYLTRANSFERASE 8 DOMAIN-CONTAINING PROTEIN"/>
    <property type="match status" value="1"/>
</dbReference>
<dbReference type="Gene3D" id="3.90.550.10">
    <property type="entry name" value="Spore Coat Polysaccharide Biosynthesis Protein SpsA, Chain A"/>
    <property type="match status" value="1"/>
</dbReference>
<name>A0AAW8EYL0_9MICO</name>
<dbReference type="EMBL" id="JAUSXV010000001">
    <property type="protein sequence ID" value="MDQ0648520.1"/>
    <property type="molecule type" value="Genomic_DNA"/>
</dbReference>
<proteinExistence type="predicted"/>
<dbReference type="InterPro" id="IPR002495">
    <property type="entry name" value="Glyco_trans_8"/>
</dbReference>
<sequence>MQPDPGLTSVDPEVLDVGYVLDSNYVEATSVSCLSVMLRARRKVRFHVASLSGALRLLPAVQRHAAKEGHQICYLSLRPPLDGHELPALAFHQHVTGASWLIFRLFDEAETESGHLLYLDGDTLVLGSLDPAPLTPVSPSAVAARIDPWNPTIDSPKGVQAWAELGLPPGASNVNSGVVCVDVERWRDDSLTAAVVQGIAFSGPRMLLGDQEALNAALAGRVTPLPPEYNAMVMWDIDPYNPGLRRARQSPSEGQVIRHFAGWRKPWLPEWQSQPHGEEWHRLRRMLLESGAG</sequence>
<protein>
    <submittedName>
        <fullName evidence="4">Lipopolysaccharide biosynthesis glycosyltransferase</fullName>
    </submittedName>
</protein>
<dbReference type="InterPro" id="IPR029044">
    <property type="entry name" value="Nucleotide-diphossugar_trans"/>
</dbReference>
<accession>A0AAW8EYL0</accession>
<keyword evidence="1" id="KW-0328">Glycosyltransferase</keyword>
<evidence type="ECO:0000256" key="2">
    <source>
        <dbReference type="ARBA" id="ARBA00022679"/>
    </source>
</evidence>
<reference evidence="4 5" key="1">
    <citation type="submission" date="2023-07" db="EMBL/GenBank/DDBJ databases">
        <title>Comparative genomics of wheat-associated soil bacteria to identify genetic determinants of phenazine resistance.</title>
        <authorList>
            <person name="Mouncey N."/>
        </authorList>
    </citation>
    <scope>NUCLEOTIDE SEQUENCE [LARGE SCALE GENOMIC DNA]</scope>
    <source>
        <strain evidence="4 5">W4I9-1</strain>
    </source>
</reference>
<organism evidence="4 5">
    <name type="scientific">Microbacterium natoriense</name>
    <dbReference type="NCBI Taxonomy" id="284570"/>
    <lineage>
        <taxon>Bacteria</taxon>
        <taxon>Bacillati</taxon>
        <taxon>Actinomycetota</taxon>
        <taxon>Actinomycetes</taxon>
        <taxon>Micrococcales</taxon>
        <taxon>Microbacteriaceae</taxon>
        <taxon>Microbacterium</taxon>
    </lineage>
</organism>
<keyword evidence="5" id="KW-1185">Reference proteome</keyword>
<comment type="caution">
    <text evidence="4">The sequence shown here is derived from an EMBL/GenBank/DDBJ whole genome shotgun (WGS) entry which is preliminary data.</text>
</comment>